<dbReference type="RefSeq" id="WP_107892286.1">
    <property type="nucleotide sequence ID" value="NZ_NHSI01000037.1"/>
</dbReference>
<sequence>MSKLIAITFDDAATAFDMKARLVSMQDDYLLQLDDIVVVTNEEGKPRLHQATDLTTLGAINGGWWGMFIGLIFLNPLLGMAVGAASGALGGRLADIGIDDRFMKDVGQTLKNGKAAVFVLVRDLTQDKVLDGIEAFRGKGNVFTTSLSQKDENALREALEAA</sequence>
<dbReference type="OrthoDB" id="275223at2"/>
<keyword evidence="1" id="KW-1133">Transmembrane helix</keyword>
<protein>
    <submittedName>
        <fullName evidence="2">Putative membrane protein</fullName>
    </submittedName>
</protein>
<gene>
    <name evidence="2" type="ORF">C8N32_10862</name>
</gene>
<evidence type="ECO:0000256" key="1">
    <source>
        <dbReference type="SAM" id="Phobius"/>
    </source>
</evidence>
<proteinExistence type="predicted"/>
<keyword evidence="1" id="KW-0472">Membrane</keyword>
<keyword evidence="3" id="KW-1185">Reference proteome</keyword>
<reference evidence="2 3" key="1">
    <citation type="submission" date="2018-04" db="EMBL/GenBank/DDBJ databases">
        <title>Genomic Encyclopedia of Archaeal and Bacterial Type Strains, Phase II (KMG-II): from individual species to whole genera.</title>
        <authorList>
            <person name="Goeker M."/>
        </authorList>
    </citation>
    <scope>NUCLEOTIDE SEQUENCE [LARGE SCALE GENOMIC DNA]</scope>
    <source>
        <strain evidence="2 3">DSM 18064</strain>
    </source>
</reference>
<dbReference type="Pfam" id="PF06897">
    <property type="entry name" value="DUF1269"/>
    <property type="match status" value="1"/>
</dbReference>
<dbReference type="EMBL" id="QAAA01000008">
    <property type="protein sequence ID" value="PTN02111.1"/>
    <property type="molecule type" value="Genomic_DNA"/>
</dbReference>
<dbReference type="Proteomes" id="UP000243859">
    <property type="component" value="Unassembled WGS sequence"/>
</dbReference>
<dbReference type="InterPro" id="IPR009200">
    <property type="entry name" value="DUF1269_membrane"/>
</dbReference>
<accession>A0A2T5BS90</accession>
<evidence type="ECO:0000313" key="2">
    <source>
        <dbReference type="EMBL" id="PTN02111.1"/>
    </source>
</evidence>
<keyword evidence="1" id="KW-0812">Transmembrane</keyword>
<organism evidence="2 3">
    <name type="scientific">Rhodovulum imhoffii</name>
    <dbReference type="NCBI Taxonomy" id="365340"/>
    <lineage>
        <taxon>Bacteria</taxon>
        <taxon>Pseudomonadati</taxon>
        <taxon>Pseudomonadota</taxon>
        <taxon>Alphaproteobacteria</taxon>
        <taxon>Rhodobacterales</taxon>
        <taxon>Paracoccaceae</taxon>
        <taxon>Rhodovulum</taxon>
    </lineage>
</organism>
<dbReference type="AlphaFoldDB" id="A0A2T5BS90"/>
<evidence type="ECO:0000313" key="3">
    <source>
        <dbReference type="Proteomes" id="UP000243859"/>
    </source>
</evidence>
<name>A0A2T5BS90_9RHOB</name>
<feature type="transmembrane region" description="Helical" evidence="1">
    <location>
        <begin position="64"/>
        <end position="85"/>
    </location>
</feature>
<comment type="caution">
    <text evidence="2">The sequence shown here is derived from an EMBL/GenBank/DDBJ whole genome shotgun (WGS) entry which is preliminary data.</text>
</comment>